<name>A0A1G6N6P7_NIADE</name>
<dbReference type="RefSeq" id="WP_090389351.1">
    <property type="nucleotide sequence ID" value="NZ_FMZO01000003.1"/>
</dbReference>
<dbReference type="OrthoDB" id="9832666at2"/>
<proteinExistence type="predicted"/>
<evidence type="ECO:0000313" key="3">
    <source>
        <dbReference type="Proteomes" id="UP000198757"/>
    </source>
</evidence>
<accession>A0A1G6N6P7</accession>
<feature type="compositionally biased region" description="Basic and acidic residues" evidence="1">
    <location>
        <begin position="144"/>
        <end position="160"/>
    </location>
</feature>
<evidence type="ECO:0008006" key="4">
    <source>
        <dbReference type="Google" id="ProtNLM"/>
    </source>
</evidence>
<reference evidence="3" key="1">
    <citation type="submission" date="2016-10" db="EMBL/GenBank/DDBJ databases">
        <authorList>
            <person name="Varghese N."/>
            <person name="Submissions S."/>
        </authorList>
    </citation>
    <scope>NUCLEOTIDE SEQUENCE [LARGE SCALE GENOMIC DNA]</scope>
    <source>
        <strain evidence="3">DSM 25811 / CCM 8410 / LMG 26954 / E90</strain>
    </source>
</reference>
<evidence type="ECO:0000313" key="2">
    <source>
        <dbReference type="EMBL" id="SDC63520.1"/>
    </source>
</evidence>
<feature type="region of interest" description="Disordered" evidence="1">
    <location>
        <begin position="131"/>
        <end position="160"/>
    </location>
</feature>
<protein>
    <recommendedName>
        <fullName evidence="4">Lipocalin-like domain-containing protein</fullName>
    </recommendedName>
</protein>
<dbReference type="AlphaFoldDB" id="A0A1G6N6P7"/>
<evidence type="ECO:0000256" key="1">
    <source>
        <dbReference type="SAM" id="MobiDB-lite"/>
    </source>
</evidence>
<keyword evidence="3" id="KW-1185">Reference proteome</keyword>
<organism evidence="2 3">
    <name type="scientific">Niabella drilacis (strain DSM 25811 / CCM 8410 / CCUG 62505 / LMG 26954 / E90)</name>
    <dbReference type="NCBI Taxonomy" id="1285928"/>
    <lineage>
        <taxon>Bacteria</taxon>
        <taxon>Pseudomonadati</taxon>
        <taxon>Bacteroidota</taxon>
        <taxon>Chitinophagia</taxon>
        <taxon>Chitinophagales</taxon>
        <taxon>Chitinophagaceae</taxon>
        <taxon>Niabella</taxon>
    </lineage>
</organism>
<sequence>MKKITYLLTLTVLATTLPSCYKDRQETHLPDQIIGLWTQTSFHYKAYKGSAIIEEYTEAASEDKEITILFYKNGTFETYERNREDGRWVITEQAKGTCRYLPDTGALIMEDIENGEHSEANVLTLTSQQLTISQSTSPASNNPEADRETFTSDFKRGPLQ</sequence>
<gene>
    <name evidence="2" type="ORF">SAMN04487894_103175</name>
</gene>
<dbReference type="Proteomes" id="UP000198757">
    <property type="component" value="Unassembled WGS sequence"/>
</dbReference>
<dbReference type="EMBL" id="FMZO01000003">
    <property type="protein sequence ID" value="SDC63520.1"/>
    <property type="molecule type" value="Genomic_DNA"/>
</dbReference>
<dbReference type="STRING" id="1285928.SAMN04487894_103175"/>